<name>A0A3A8EF00_9GAMM</name>
<sequence>MALNVGPDFKQRWLNVPEAVRQTFIDDLSRICDVLKPNSNTSEWLAYDQKQQQMSFELIEDAYASRKAELIEAARLRKQLALEQKLEQKRAAEQAAAEQLRQDEIRQYAAQTQTLALIRQSIDHEVQTYTSRYMKNPETVAINFSKHSAIPDHEILSELESVRVRLELEADSAIEQAISAFRAKLQAAAAEEIDYILKNSKFSDEKPLT</sequence>
<gene>
    <name evidence="1" type="ORF">D7V32_03390</name>
</gene>
<protein>
    <submittedName>
        <fullName evidence="1">Uncharacterized protein</fullName>
    </submittedName>
</protein>
<comment type="caution">
    <text evidence="1">The sequence shown here is derived from an EMBL/GenBank/DDBJ whole genome shotgun (WGS) entry which is preliminary data.</text>
</comment>
<dbReference type="RefSeq" id="WP_120401511.1">
    <property type="nucleotide sequence ID" value="NZ_RAXV01000004.1"/>
</dbReference>
<organism evidence="1 2">
    <name type="scientific">Acinetobacter tianfuensis</name>
    <dbReference type="NCBI Taxonomy" id="2419603"/>
    <lineage>
        <taxon>Bacteria</taxon>
        <taxon>Pseudomonadati</taxon>
        <taxon>Pseudomonadota</taxon>
        <taxon>Gammaproteobacteria</taxon>
        <taxon>Moraxellales</taxon>
        <taxon>Moraxellaceae</taxon>
        <taxon>Acinetobacter</taxon>
    </lineage>
</organism>
<dbReference type="Proteomes" id="UP000282388">
    <property type="component" value="Unassembled WGS sequence"/>
</dbReference>
<accession>A0A3A8EF00</accession>
<keyword evidence="2" id="KW-1185">Reference proteome</keyword>
<reference evidence="1 2" key="1">
    <citation type="submission" date="2018-09" db="EMBL/GenBank/DDBJ databases">
        <title>The draft genome of Acinetobacter spp. strains.</title>
        <authorList>
            <person name="Qin J."/>
            <person name="Feng Y."/>
            <person name="Zong Z."/>
        </authorList>
    </citation>
    <scope>NUCLEOTIDE SEQUENCE [LARGE SCALE GENOMIC DNA]</scope>
    <source>
        <strain evidence="1 2">WCHAc060012</strain>
    </source>
</reference>
<proteinExistence type="predicted"/>
<evidence type="ECO:0000313" key="2">
    <source>
        <dbReference type="Proteomes" id="UP000282388"/>
    </source>
</evidence>
<dbReference type="EMBL" id="RAXV01000004">
    <property type="protein sequence ID" value="RKG33522.1"/>
    <property type="molecule type" value="Genomic_DNA"/>
</dbReference>
<evidence type="ECO:0000313" key="1">
    <source>
        <dbReference type="EMBL" id="RKG33522.1"/>
    </source>
</evidence>
<dbReference type="OrthoDB" id="6717597at2"/>
<dbReference type="AlphaFoldDB" id="A0A3A8EF00"/>